<evidence type="ECO:0000256" key="5">
    <source>
        <dbReference type="ARBA" id="ARBA00023317"/>
    </source>
</evidence>
<protein>
    <recommendedName>
        <fullName evidence="7">2-aminoethylphosphonate--pyruvate transaminase</fullName>
        <ecNumber evidence="7">2.6.1.37</ecNumber>
    </recommendedName>
    <alternativeName>
        <fullName evidence="7">2-aminoethylphosphonate aminotransferase</fullName>
    </alternativeName>
    <alternativeName>
        <fullName evidence="7">AEP transaminase</fullName>
        <shortName evidence="7">AEPT</shortName>
    </alternativeName>
</protein>
<evidence type="ECO:0000256" key="9">
    <source>
        <dbReference type="PIRSR" id="PIRSR000524-50"/>
    </source>
</evidence>
<name>A0A0X8FD53_9LACT</name>
<dbReference type="InterPro" id="IPR015421">
    <property type="entry name" value="PyrdxlP-dep_Trfase_major"/>
</dbReference>
<feature type="binding site" evidence="8">
    <location>
        <position position="336"/>
    </location>
    <ligand>
        <name>substrate</name>
    </ligand>
</feature>
<dbReference type="EMBL" id="CP014160">
    <property type="protein sequence ID" value="AMB94954.1"/>
    <property type="molecule type" value="Genomic_DNA"/>
</dbReference>
<dbReference type="InterPro" id="IPR015422">
    <property type="entry name" value="PyrdxlP-dep_Trfase_small"/>
</dbReference>
<dbReference type="Pfam" id="PF00266">
    <property type="entry name" value="Aminotran_5"/>
    <property type="match status" value="1"/>
</dbReference>
<dbReference type="GO" id="GO:0019700">
    <property type="term" value="P:organic phosphonate catabolic process"/>
    <property type="evidence" value="ECO:0007669"/>
    <property type="project" value="UniProtKB-UniRule"/>
</dbReference>
<dbReference type="NCBIfam" id="TIGR02326">
    <property type="entry name" value="transamin_PhnW"/>
    <property type="match status" value="1"/>
</dbReference>
<dbReference type="GO" id="GO:0047304">
    <property type="term" value="F:2-aminoethylphosphonate-pyruvate transaminase activity"/>
    <property type="evidence" value="ECO:0007669"/>
    <property type="project" value="UniProtKB-UniRule"/>
</dbReference>
<evidence type="ECO:0000256" key="6">
    <source>
        <dbReference type="ARBA" id="ARBA00049460"/>
    </source>
</evidence>
<evidence type="ECO:0000256" key="2">
    <source>
        <dbReference type="ARBA" id="ARBA00022576"/>
    </source>
</evidence>
<keyword evidence="12" id="KW-1185">Reference proteome</keyword>
<dbReference type="Gene3D" id="3.40.640.10">
    <property type="entry name" value="Type I PLP-dependent aspartate aminotransferase-like (Major domain)"/>
    <property type="match status" value="1"/>
</dbReference>
<dbReference type="PANTHER" id="PTHR42778:SF1">
    <property type="entry name" value="2-AMINOETHYLPHOSPHONATE--PYRUVATE TRANSAMINASE"/>
    <property type="match status" value="1"/>
</dbReference>
<dbReference type="InterPro" id="IPR015424">
    <property type="entry name" value="PyrdxlP-dep_Trfase"/>
</dbReference>
<dbReference type="EC" id="2.6.1.37" evidence="7"/>
<dbReference type="PIRSF" id="PIRSF000524">
    <property type="entry name" value="SPT"/>
    <property type="match status" value="1"/>
</dbReference>
<dbReference type="Gene3D" id="3.90.1150.10">
    <property type="entry name" value="Aspartate Aminotransferase, domain 1"/>
    <property type="match status" value="1"/>
</dbReference>
<feature type="modified residue" description="N6-(pyridoxal phosphate)lysine" evidence="7 9">
    <location>
        <position position="191"/>
    </location>
</feature>
<evidence type="ECO:0000256" key="3">
    <source>
        <dbReference type="ARBA" id="ARBA00022679"/>
    </source>
</evidence>
<dbReference type="AlphaFoldDB" id="A0A0X8FD53"/>
<dbReference type="NCBIfam" id="TIGR03301">
    <property type="entry name" value="PhnW-AepZ"/>
    <property type="match status" value="1"/>
</dbReference>
<dbReference type="HAMAP" id="MF_01376">
    <property type="entry name" value="PhnW_aminotrans_5"/>
    <property type="match status" value="1"/>
</dbReference>
<evidence type="ECO:0000256" key="8">
    <source>
        <dbReference type="PIRSR" id="PIRSR000524-1"/>
    </source>
</evidence>
<keyword evidence="3 7" id="KW-0808">Transferase</keyword>
<dbReference type="NCBIfam" id="NF010006">
    <property type="entry name" value="PRK13479.1"/>
    <property type="match status" value="1"/>
</dbReference>
<reference evidence="11 12" key="1">
    <citation type="journal article" date="2016" name="Genome Announc.">
        <title>Complete Genome Sequences of Aerococcus christensenii CCUG 28831T, Aerococcus sanguinicola CCUG 43001T, Aerococcus urinae CCUG 36881T, Aerococcus urinaeequi CCUG 28094T, Aerococcus urinaehominis CCUG 42038 BT, and Aerococcus viridans CCUG 4311T.</title>
        <authorList>
            <person name="Carkaci D."/>
            <person name="Dargis R."/>
            <person name="Nielsen X.C."/>
            <person name="Skovgaard O."/>
            <person name="Fuursted K."/>
            <person name="Christensen J.J."/>
        </authorList>
    </citation>
    <scope>NUCLEOTIDE SEQUENCE [LARGE SCALE GENOMIC DNA]</scope>
    <source>
        <strain evidence="11 12">CCUG43001</strain>
    </source>
</reference>
<comment type="similarity">
    <text evidence="7">Belongs to the class-V pyridoxal-phosphate-dependent aminotransferase family. PhnW subfamily.</text>
</comment>
<evidence type="ECO:0000256" key="1">
    <source>
        <dbReference type="ARBA" id="ARBA00001933"/>
    </source>
</evidence>
<proteinExistence type="inferred from homology"/>
<dbReference type="InterPro" id="IPR012703">
    <property type="entry name" value="NH2EtPonate_pyrv_transaminase"/>
</dbReference>
<dbReference type="InterPro" id="IPR024169">
    <property type="entry name" value="SP_NH2Trfase/AEP_transaminase"/>
</dbReference>
<dbReference type="KEGG" id="asan:AWM72_04165"/>
<feature type="domain" description="Aminotransferase class V" evidence="10">
    <location>
        <begin position="41"/>
        <end position="325"/>
    </location>
</feature>
<keyword evidence="2 7" id="KW-0032">Aminotransferase</keyword>
<sequence>MLTPYKLLTPGPLTVTDRVRQAMDFDYCTWDEDYKAVTQKIRHDLLQIAGVDPERYTSILLQGSGSYAVEACLSTFSYPGSKFLILSNGKYGERMLQMADYQHLDYETYKVGYDEVHDPQVLDCLLDNNPDISHVMMVHSETTSGILNPIADIAQVAKAHDCFFFVDAMSSFGGVPIDMTPIDALITSANKCIQGVPGFAIVIVRKDLIEASKGNSSTLSLDLFDQYQEMAKDGKWRYTSPTHVVMAFNEALKEFKERGGVEAQHARYQKNQELLQEGMEALGFTAYVPKENQGPIITTFLYPEGQTWDFQDMYHYIKERGYVIYPGKLTDVDTFRIGNIGEIYPEDIERVLDIFKAYMEENNNDKN</sequence>
<comment type="function">
    <text evidence="7">Involved in phosphonate degradation.</text>
</comment>
<reference evidence="12" key="2">
    <citation type="submission" date="2016-01" db="EMBL/GenBank/DDBJ databases">
        <title>Six Aerococcus type strain genome sequencing and assembly using PacBio and Illumina Hiseq.</title>
        <authorList>
            <person name="Carkaci D."/>
            <person name="Dargis R."/>
            <person name="Nielsen X.C."/>
            <person name="Skovgaard O."/>
            <person name="Fuursted K."/>
            <person name="Christensen J.J."/>
        </authorList>
    </citation>
    <scope>NUCLEOTIDE SEQUENCE [LARGE SCALE GENOMIC DNA]</scope>
    <source>
        <strain evidence="12">CCUG43001</strain>
    </source>
</reference>
<evidence type="ECO:0000313" key="12">
    <source>
        <dbReference type="Proteomes" id="UP000069912"/>
    </source>
</evidence>
<gene>
    <name evidence="7" type="primary">phnW</name>
    <name evidence="11" type="ORF">AWM72_04165</name>
</gene>
<evidence type="ECO:0000256" key="4">
    <source>
        <dbReference type="ARBA" id="ARBA00022898"/>
    </source>
</evidence>
<comment type="subunit">
    <text evidence="7">Homodimer.</text>
</comment>
<comment type="catalytic activity">
    <reaction evidence="6 7">
        <text>(2-aminoethyl)phosphonate + pyruvate = phosphonoacetaldehyde + L-alanine</text>
        <dbReference type="Rhea" id="RHEA:17021"/>
        <dbReference type="ChEBI" id="CHEBI:15361"/>
        <dbReference type="ChEBI" id="CHEBI:57418"/>
        <dbReference type="ChEBI" id="CHEBI:57972"/>
        <dbReference type="ChEBI" id="CHEBI:58383"/>
        <dbReference type="EC" id="2.6.1.37"/>
    </reaction>
</comment>
<keyword evidence="5 7" id="KW-0670">Pyruvate</keyword>
<accession>A0A0X8FD53</accession>
<organism evidence="11 12">
    <name type="scientific">Aerococcus sanguinicola</name>
    <dbReference type="NCBI Taxonomy" id="119206"/>
    <lineage>
        <taxon>Bacteria</taxon>
        <taxon>Bacillati</taxon>
        <taxon>Bacillota</taxon>
        <taxon>Bacilli</taxon>
        <taxon>Lactobacillales</taxon>
        <taxon>Aerococcaceae</taxon>
        <taxon>Aerococcus</taxon>
    </lineage>
</organism>
<dbReference type="InterPro" id="IPR000192">
    <property type="entry name" value="Aminotrans_V_dom"/>
</dbReference>
<dbReference type="Proteomes" id="UP000069912">
    <property type="component" value="Chromosome"/>
</dbReference>
<evidence type="ECO:0000313" key="11">
    <source>
        <dbReference type="EMBL" id="AMB94954.1"/>
    </source>
</evidence>
<dbReference type="PANTHER" id="PTHR42778">
    <property type="entry name" value="2-AMINOETHYLPHOSPHONATE--PYRUVATE TRANSAMINASE"/>
    <property type="match status" value="1"/>
</dbReference>
<evidence type="ECO:0000256" key="7">
    <source>
        <dbReference type="HAMAP-Rule" id="MF_01376"/>
    </source>
</evidence>
<evidence type="ECO:0000259" key="10">
    <source>
        <dbReference type="Pfam" id="PF00266"/>
    </source>
</evidence>
<comment type="cofactor">
    <cofactor evidence="1 7 9">
        <name>pyridoxal 5'-phosphate</name>
        <dbReference type="ChEBI" id="CHEBI:597326"/>
    </cofactor>
</comment>
<keyword evidence="4 7" id="KW-0663">Pyridoxal phosphate</keyword>
<dbReference type="SUPFAM" id="SSF53383">
    <property type="entry name" value="PLP-dependent transferases"/>
    <property type="match status" value="1"/>
</dbReference>